<dbReference type="PANTHER" id="PTHR40763:SF5">
    <property type="entry name" value="MEMBRANE PROTEIN"/>
    <property type="match status" value="1"/>
</dbReference>
<dbReference type="PANTHER" id="PTHR40763">
    <property type="entry name" value="MEMBRANE PROTEIN-RELATED"/>
    <property type="match status" value="1"/>
</dbReference>
<keyword evidence="4" id="KW-1185">Reference proteome</keyword>
<accession>A0A562SK81</accession>
<name>A0A562SK81_9BACT</name>
<protein>
    <recommendedName>
        <fullName evidence="2">LiaF transmembrane domain-containing protein</fullName>
    </recommendedName>
</protein>
<dbReference type="OrthoDB" id="129627at2"/>
<evidence type="ECO:0000256" key="1">
    <source>
        <dbReference type="SAM" id="Phobius"/>
    </source>
</evidence>
<proteinExistence type="predicted"/>
<dbReference type="Pfam" id="PF22570">
    <property type="entry name" value="LiaF-TM"/>
    <property type="match status" value="1"/>
</dbReference>
<dbReference type="RefSeq" id="WP_144886449.1">
    <property type="nucleotide sequence ID" value="NZ_VLLE01000004.1"/>
</dbReference>
<reference evidence="3 4" key="1">
    <citation type="journal article" date="2015" name="Stand. Genomic Sci.">
        <title>Genomic Encyclopedia of Bacterial and Archaeal Type Strains, Phase III: the genomes of soil and plant-associated and newly described type strains.</title>
        <authorList>
            <person name="Whitman W.B."/>
            <person name="Woyke T."/>
            <person name="Klenk H.P."/>
            <person name="Zhou Y."/>
            <person name="Lilburn T.G."/>
            <person name="Beck B.J."/>
            <person name="De Vos P."/>
            <person name="Vandamme P."/>
            <person name="Eisen J.A."/>
            <person name="Garrity G."/>
            <person name="Hugenholtz P."/>
            <person name="Kyrpides N.C."/>
        </authorList>
    </citation>
    <scope>NUCLEOTIDE SEQUENCE [LARGE SCALE GENOMIC DNA]</scope>
    <source>
        <strain evidence="3 4">CGMCC 1.7271</strain>
    </source>
</reference>
<dbReference type="Proteomes" id="UP000316167">
    <property type="component" value="Unassembled WGS sequence"/>
</dbReference>
<organism evidence="3 4">
    <name type="scientific">Lacibacter cauensis</name>
    <dbReference type="NCBI Taxonomy" id="510947"/>
    <lineage>
        <taxon>Bacteria</taxon>
        <taxon>Pseudomonadati</taxon>
        <taxon>Bacteroidota</taxon>
        <taxon>Chitinophagia</taxon>
        <taxon>Chitinophagales</taxon>
        <taxon>Chitinophagaceae</taxon>
        <taxon>Lacibacter</taxon>
    </lineage>
</organism>
<keyword evidence="1" id="KW-0472">Membrane</keyword>
<gene>
    <name evidence="3" type="ORF">IQ13_2262</name>
</gene>
<keyword evidence="1" id="KW-1133">Transmembrane helix</keyword>
<feature type="transmembrane region" description="Helical" evidence="1">
    <location>
        <begin position="65"/>
        <end position="80"/>
    </location>
</feature>
<dbReference type="AlphaFoldDB" id="A0A562SK81"/>
<feature type="transmembrane region" description="Helical" evidence="1">
    <location>
        <begin position="86"/>
        <end position="106"/>
    </location>
</feature>
<evidence type="ECO:0000313" key="3">
    <source>
        <dbReference type="EMBL" id="TWI81246.1"/>
    </source>
</evidence>
<keyword evidence="1" id="KW-0812">Transmembrane</keyword>
<feature type="domain" description="LiaF transmembrane" evidence="2">
    <location>
        <begin position="17"/>
        <end position="110"/>
    </location>
</feature>
<evidence type="ECO:0000259" key="2">
    <source>
        <dbReference type="Pfam" id="PF22570"/>
    </source>
</evidence>
<sequence length="252" mass="27332">MISNEMRQRNKRSSERWIGLTVLAVGVLILLRNLDLPVPSILFSWPMILIVIGVIIGLKESFKGSSWLIMIGLGGFFLLMKEFPDWNLRNFIAPAILISIGLSFILRRRGSSNDESELINESSSSSTNYASSTALDADGSGDVLDVAAVFGAVKKNCYSKNFKGGESVAIFGGSEINLMHADFNGTVKLELVNVFGGTTLFVPAHWQIRSEAVAIFGAVEDKRPRPAGVSSDKIVLLEGFVMFGGIDIKSLG</sequence>
<feature type="transmembrane region" description="Helical" evidence="1">
    <location>
        <begin position="16"/>
        <end position="34"/>
    </location>
</feature>
<comment type="caution">
    <text evidence="3">The sequence shown here is derived from an EMBL/GenBank/DDBJ whole genome shotgun (WGS) entry which is preliminary data.</text>
</comment>
<dbReference type="InterPro" id="IPR054331">
    <property type="entry name" value="LiaF_TM"/>
</dbReference>
<feature type="transmembrane region" description="Helical" evidence="1">
    <location>
        <begin position="40"/>
        <end position="58"/>
    </location>
</feature>
<evidence type="ECO:0000313" key="4">
    <source>
        <dbReference type="Proteomes" id="UP000316167"/>
    </source>
</evidence>
<dbReference type="EMBL" id="VLLE01000004">
    <property type="protein sequence ID" value="TWI81246.1"/>
    <property type="molecule type" value="Genomic_DNA"/>
</dbReference>